<accession>A0A402BBW5</accession>
<dbReference type="Gene3D" id="3.60.15.10">
    <property type="entry name" value="Ribonuclease Z/Hydroxyacylglutathione hydrolase-like"/>
    <property type="match status" value="1"/>
</dbReference>
<comment type="caution">
    <text evidence="7">The sequence shown here is derived from an EMBL/GenBank/DDBJ whole genome shotgun (WGS) entry which is preliminary data.</text>
</comment>
<dbReference type="EMBL" id="BIFT01000001">
    <property type="protein sequence ID" value="GCE28767.1"/>
    <property type="molecule type" value="Genomic_DNA"/>
</dbReference>
<evidence type="ECO:0000313" key="7">
    <source>
        <dbReference type="EMBL" id="GCE28767.1"/>
    </source>
</evidence>
<evidence type="ECO:0000256" key="2">
    <source>
        <dbReference type="ARBA" id="ARBA00007749"/>
    </source>
</evidence>
<evidence type="ECO:0000256" key="1">
    <source>
        <dbReference type="ARBA" id="ARBA00001947"/>
    </source>
</evidence>
<reference evidence="8" key="1">
    <citation type="submission" date="2018-12" db="EMBL/GenBank/DDBJ databases">
        <title>Tengunoibacter tsumagoiensis gen. nov., sp. nov., Dictyobacter kobayashii sp. nov., D. alpinus sp. nov., and D. joshuensis sp. nov. and description of Dictyobacteraceae fam. nov. within the order Ktedonobacterales isolated from Tengu-no-mugimeshi.</title>
        <authorList>
            <person name="Wang C.M."/>
            <person name="Zheng Y."/>
            <person name="Sakai Y."/>
            <person name="Toyoda A."/>
            <person name="Minakuchi Y."/>
            <person name="Abe K."/>
            <person name="Yokota A."/>
            <person name="Yabe S."/>
        </authorList>
    </citation>
    <scope>NUCLEOTIDE SEQUENCE [LARGE SCALE GENOMIC DNA]</scope>
    <source>
        <strain evidence="8">Uno16</strain>
    </source>
</reference>
<evidence type="ECO:0000256" key="4">
    <source>
        <dbReference type="ARBA" id="ARBA00022801"/>
    </source>
</evidence>
<keyword evidence="5" id="KW-0862">Zinc</keyword>
<dbReference type="AlphaFoldDB" id="A0A402BBW5"/>
<dbReference type="Proteomes" id="UP000287171">
    <property type="component" value="Unassembled WGS sequence"/>
</dbReference>
<dbReference type="SUPFAM" id="SSF56281">
    <property type="entry name" value="Metallo-hydrolase/oxidoreductase"/>
    <property type="match status" value="1"/>
</dbReference>
<sequence>MATHEAVPQRLYLFSLSTTTIAVGPRMLDMVSGCYLVEMSDGKRILIDSGYPNDVPPSPGMSASDQDKNVLQCLAELGLGPDNIDMLICTHFDVDHAGYHDAFPAAELIVQREHYELARSGHPRFAPARKHWDDPALRYRLVDGDTELFPGLTLLETSGHTAGHQSVLVRLPKTGPVLLAIDAVMLQFMFTPARKAGPIDDNEDQLRASTQKLLDLIEQEHIKLVIFGHDGAQWKTLKTSPAYYE</sequence>
<comment type="similarity">
    <text evidence="2">Belongs to the metallo-beta-lactamase superfamily.</text>
</comment>
<evidence type="ECO:0000313" key="8">
    <source>
        <dbReference type="Proteomes" id="UP000287171"/>
    </source>
</evidence>
<keyword evidence="8" id="KW-1185">Reference proteome</keyword>
<dbReference type="InterPro" id="IPR051013">
    <property type="entry name" value="MBL_superfamily_lactonases"/>
</dbReference>
<keyword evidence="3" id="KW-0479">Metal-binding</keyword>
<comment type="cofactor">
    <cofactor evidence="1">
        <name>Zn(2+)</name>
        <dbReference type="ChEBI" id="CHEBI:29105"/>
    </cofactor>
</comment>
<dbReference type="InterPro" id="IPR036866">
    <property type="entry name" value="RibonucZ/Hydroxyglut_hydro"/>
</dbReference>
<proteinExistence type="inferred from homology"/>
<evidence type="ECO:0000259" key="6">
    <source>
        <dbReference type="SMART" id="SM00849"/>
    </source>
</evidence>
<dbReference type="RefSeq" id="WP_126628947.1">
    <property type="nucleotide sequence ID" value="NZ_BIFT01000001.1"/>
</dbReference>
<dbReference type="InterPro" id="IPR001279">
    <property type="entry name" value="Metallo-B-lactamas"/>
</dbReference>
<evidence type="ECO:0000256" key="5">
    <source>
        <dbReference type="ARBA" id="ARBA00022833"/>
    </source>
</evidence>
<keyword evidence="4 7" id="KW-0378">Hydrolase</keyword>
<organism evidence="7 8">
    <name type="scientific">Dictyobacter alpinus</name>
    <dbReference type="NCBI Taxonomy" id="2014873"/>
    <lineage>
        <taxon>Bacteria</taxon>
        <taxon>Bacillati</taxon>
        <taxon>Chloroflexota</taxon>
        <taxon>Ktedonobacteria</taxon>
        <taxon>Ktedonobacterales</taxon>
        <taxon>Dictyobacteraceae</taxon>
        <taxon>Dictyobacter</taxon>
    </lineage>
</organism>
<dbReference type="Pfam" id="PF00753">
    <property type="entry name" value="Lactamase_B"/>
    <property type="match status" value="1"/>
</dbReference>
<dbReference type="PANTHER" id="PTHR42978">
    <property type="entry name" value="QUORUM-QUENCHING LACTONASE YTNP-RELATED-RELATED"/>
    <property type="match status" value="1"/>
</dbReference>
<dbReference type="PANTHER" id="PTHR42978:SF7">
    <property type="entry name" value="METALLO-HYDROLASE RV2300C-RELATED"/>
    <property type="match status" value="1"/>
</dbReference>
<dbReference type="OrthoDB" id="333278at2"/>
<dbReference type="CDD" id="cd07729">
    <property type="entry name" value="AHL_lactonase_MBL-fold"/>
    <property type="match status" value="1"/>
</dbReference>
<gene>
    <name evidence="7" type="ORF">KDA_42510</name>
</gene>
<dbReference type="SMART" id="SM00849">
    <property type="entry name" value="Lactamase_B"/>
    <property type="match status" value="1"/>
</dbReference>
<name>A0A402BBW5_9CHLR</name>
<feature type="domain" description="Metallo-beta-lactamase" evidence="6">
    <location>
        <begin position="31"/>
        <end position="229"/>
    </location>
</feature>
<dbReference type="GO" id="GO:0046872">
    <property type="term" value="F:metal ion binding"/>
    <property type="evidence" value="ECO:0007669"/>
    <property type="project" value="UniProtKB-KW"/>
</dbReference>
<evidence type="ECO:0000256" key="3">
    <source>
        <dbReference type="ARBA" id="ARBA00022723"/>
    </source>
</evidence>
<protein>
    <submittedName>
        <fullName evidence="7">MBL fold metallo-hydrolase</fullName>
    </submittedName>
</protein>
<dbReference type="GO" id="GO:0016787">
    <property type="term" value="F:hydrolase activity"/>
    <property type="evidence" value="ECO:0007669"/>
    <property type="project" value="UniProtKB-KW"/>
</dbReference>